<sequence>MAWHEERLVGFDLETTGTDPSTARIVTAAVVETKGGEVVAGRRWLADPGTPIPAETTAIHGITTEQAADCGRPAREVAEEVATALVGHWSMGVPVIAYNAAFDLSLLSAELERYGLRSLTERLGTERLGEDGAGAPAVVGPVVDPLTIDRAVDRYRKGRRTLAAACREYGVVLDGAHEAGADALAAVRVARAIAERYAHIAAADLWELHRDQTRWYGEWAADYQKWLRRQGNPEAVVEGTWPLR</sequence>
<comment type="caution">
    <text evidence="5">The sequence shown here is derived from an EMBL/GenBank/DDBJ whole genome shotgun (WGS) entry which is preliminary data.</text>
</comment>
<gene>
    <name evidence="5" type="ORF">ACFPEN_03050</name>
</gene>
<dbReference type="InterPro" id="IPR012337">
    <property type="entry name" value="RNaseH-like_sf"/>
</dbReference>
<dbReference type="Proteomes" id="UP001595990">
    <property type="component" value="Unassembled WGS sequence"/>
</dbReference>
<dbReference type="RefSeq" id="WP_417922152.1">
    <property type="nucleotide sequence ID" value="NZ_JBHSFS010000001.1"/>
</dbReference>
<dbReference type="Gene3D" id="3.30.420.10">
    <property type="entry name" value="Ribonuclease H-like superfamily/Ribonuclease H"/>
    <property type="match status" value="1"/>
</dbReference>
<evidence type="ECO:0000256" key="2">
    <source>
        <dbReference type="ARBA" id="ARBA00022801"/>
    </source>
</evidence>
<name>A0ABV9BAL3_9ACTN</name>
<dbReference type="CDD" id="cd06127">
    <property type="entry name" value="DEDDh"/>
    <property type="match status" value="1"/>
</dbReference>
<accession>A0ABV9BAL3</accession>
<dbReference type="EMBL" id="JBHSFS010000001">
    <property type="protein sequence ID" value="MFC4511907.1"/>
    <property type="molecule type" value="Genomic_DNA"/>
</dbReference>
<dbReference type="SUPFAM" id="SSF53098">
    <property type="entry name" value="Ribonuclease H-like"/>
    <property type="match status" value="1"/>
</dbReference>
<reference evidence="6" key="1">
    <citation type="journal article" date="2019" name="Int. J. Syst. Evol. Microbiol.">
        <title>The Global Catalogue of Microorganisms (GCM) 10K type strain sequencing project: providing services to taxonomists for standard genome sequencing and annotation.</title>
        <authorList>
            <consortium name="The Broad Institute Genomics Platform"/>
            <consortium name="The Broad Institute Genome Sequencing Center for Infectious Disease"/>
            <person name="Wu L."/>
            <person name="Ma J."/>
        </authorList>
    </citation>
    <scope>NUCLEOTIDE SEQUENCE [LARGE SCALE GENOMIC DNA]</scope>
    <source>
        <strain evidence="6">CECT 8064</strain>
    </source>
</reference>
<dbReference type="InterPro" id="IPR036397">
    <property type="entry name" value="RNaseH_sf"/>
</dbReference>
<dbReference type="Pfam" id="PF00929">
    <property type="entry name" value="RNase_T"/>
    <property type="match status" value="1"/>
</dbReference>
<evidence type="ECO:0000259" key="4">
    <source>
        <dbReference type="SMART" id="SM00479"/>
    </source>
</evidence>
<dbReference type="SMART" id="SM00479">
    <property type="entry name" value="EXOIII"/>
    <property type="match status" value="1"/>
</dbReference>
<dbReference type="PANTHER" id="PTHR30231:SF4">
    <property type="entry name" value="PROTEIN NEN2"/>
    <property type="match status" value="1"/>
</dbReference>
<evidence type="ECO:0000256" key="3">
    <source>
        <dbReference type="ARBA" id="ARBA00022839"/>
    </source>
</evidence>
<evidence type="ECO:0000313" key="5">
    <source>
        <dbReference type="EMBL" id="MFC4511907.1"/>
    </source>
</evidence>
<protein>
    <submittedName>
        <fullName evidence="5">Exonuclease domain-containing protein</fullName>
    </submittedName>
</protein>
<proteinExistence type="predicted"/>
<keyword evidence="6" id="KW-1185">Reference proteome</keyword>
<organism evidence="5 6">
    <name type="scientific">Streptomyces ehimensis</name>
    <dbReference type="NCBI Taxonomy" id="68195"/>
    <lineage>
        <taxon>Bacteria</taxon>
        <taxon>Bacillati</taxon>
        <taxon>Actinomycetota</taxon>
        <taxon>Actinomycetes</taxon>
        <taxon>Kitasatosporales</taxon>
        <taxon>Streptomycetaceae</taxon>
        <taxon>Streptomyces</taxon>
    </lineage>
</organism>
<dbReference type="GO" id="GO:0004527">
    <property type="term" value="F:exonuclease activity"/>
    <property type="evidence" value="ECO:0007669"/>
    <property type="project" value="UniProtKB-KW"/>
</dbReference>
<keyword evidence="2" id="KW-0378">Hydrolase</keyword>
<dbReference type="PANTHER" id="PTHR30231">
    <property type="entry name" value="DNA POLYMERASE III SUBUNIT EPSILON"/>
    <property type="match status" value="1"/>
</dbReference>
<dbReference type="InterPro" id="IPR013520">
    <property type="entry name" value="Ribonucl_H"/>
</dbReference>
<keyword evidence="3 5" id="KW-0269">Exonuclease</keyword>
<evidence type="ECO:0000256" key="1">
    <source>
        <dbReference type="ARBA" id="ARBA00022722"/>
    </source>
</evidence>
<dbReference type="NCBIfam" id="NF005927">
    <property type="entry name" value="PRK07942.1"/>
    <property type="match status" value="1"/>
</dbReference>
<keyword evidence="1" id="KW-0540">Nuclease</keyword>
<evidence type="ECO:0000313" key="6">
    <source>
        <dbReference type="Proteomes" id="UP001595990"/>
    </source>
</evidence>
<feature type="domain" description="Exonuclease" evidence="4">
    <location>
        <begin position="7"/>
        <end position="199"/>
    </location>
</feature>